<sequence length="593" mass="62998">MAALQTCWRPRPVLQFLEVRKFRPLLIRTLRTRPSRPPPSQQPTLAKQPSTDLPHENGAPQQPPAPALQQPSISSLLSQTDSSNNSLLAPVHIPEDPRAILKTNHPSTALLEQSGLVVQRQIEMMNVFLGFEQANRYVIMDPQGNHIGYMAEHDGGIAKTMGRQWFRTHRSFMVHVFGRDGQEVLRFHRPFSWINTRIRVYDPVELASGLTTSSSTDVVRSNAVADAVMNQQISSLKLEEMKVIGECQSEWAPLRRKYNLFLAHELPVIQELGQQAVPDDLSGLQQNQVKNQDHFAQFAYIDEPFLSWDFSLKGSDNKLIGSVNRNWGGLGREFFTDTGTYVLRMDAAGLDQEAQRRHIVSQTHKNEPAYAEALGGDRFGMTLDQRALMLATAVTVDFDYFSRHSRGGGIIPMPFMMGGGGATEGGAAAGGAAAGGAAAGGAAAGGAAEAGAGTAIGETVSGAAIGTAGRGVAGAAGAGEGAIAGAGSLAGYEAMQRGMGRGDSNSPQSPEQPYPGTGVNESGYADQADPQSPQYGAGSESQFPAEQGGQGQEGDVWGSGNSDPWADNNVGDGGGEEGGIVSKLWDIFGGGGE</sequence>
<feature type="region of interest" description="Disordered" evidence="2">
    <location>
        <begin position="496"/>
        <end position="593"/>
    </location>
</feature>
<evidence type="ECO:0000256" key="1">
    <source>
        <dbReference type="ARBA" id="ARBA00005350"/>
    </source>
</evidence>
<name>A0AAN7T1S3_9EURO</name>
<dbReference type="AlphaFoldDB" id="A0AAN7T1S3"/>
<dbReference type="PANTHER" id="PTHR23248:SF9">
    <property type="entry name" value="PHOSPHOLIPID SCRAMBLASE"/>
    <property type="match status" value="1"/>
</dbReference>
<feature type="compositionally biased region" description="Polar residues" evidence="2">
    <location>
        <begin position="529"/>
        <end position="544"/>
    </location>
</feature>
<feature type="region of interest" description="Disordered" evidence="2">
    <location>
        <begin position="29"/>
        <end position="81"/>
    </location>
</feature>
<gene>
    <name evidence="3" type="ORF">LTR05_002153</name>
</gene>
<organism evidence="3 4">
    <name type="scientific">Lithohypha guttulata</name>
    <dbReference type="NCBI Taxonomy" id="1690604"/>
    <lineage>
        <taxon>Eukaryota</taxon>
        <taxon>Fungi</taxon>
        <taxon>Dikarya</taxon>
        <taxon>Ascomycota</taxon>
        <taxon>Pezizomycotina</taxon>
        <taxon>Eurotiomycetes</taxon>
        <taxon>Chaetothyriomycetidae</taxon>
        <taxon>Chaetothyriales</taxon>
        <taxon>Trichomeriaceae</taxon>
        <taxon>Lithohypha</taxon>
    </lineage>
</organism>
<feature type="compositionally biased region" description="Low complexity" evidence="2">
    <location>
        <begin position="67"/>
        <end position="81"/>
    </location>
</feature>
<dbReference type="PANTHER" id="PTHR23248">
    <property type="entry name" value="PHOSPHOLIPID SCRAMBLASE-RELATED"/>
    <property type="match status" value="1"/>
</dbReference>
<comment type="similarity">
    <text evidence="1">Belongs to the phospholipid scramblase family.</text>
</comment>
<accession>A0AAN7T1S3</accession>
<protein>
    <recommendedName>
        <fullName evidence="5">Scramblase-domain-containing protein</fullName>
    </recommendedName>
</protein>
<reference evidence="3 4" key="1">
    <citation type="submission" date="2023-08" db="EMBL/GenBank/DDBJ databases">
        <title>Black Yeasts Isolated from many extreme environments.</title>
        <authorList>
            <person name="Coleine C."/>
            <person name="Stajich J.E."/>
            <person name="Selbmann L."/>
        </authorList>
    </citation>
    <scope>NUCLEOTIDE SEQUENCE [LARGE SCALE GENOMIC DNA]</scope>
    <source>
        <strain evidence="3 4">CCFEE 5910</strain>
    </source>
</reference>
<keyword evidence="4" id="KW-1185">Reference proteome</keyword>
<dbReference type="Pfam" id="PF03803">
    <property type="entry name" value="Scramblase"/>
    <property type="match status" value="2"/>
</dbReference>
<evidence type="ECO:0008006" key="5">
    <source>
        <dbReference type="Google" id="ProtNLM"/>
    </source>
</evidence>
<proteinExistence type="inferred from homology"/>
<dbReference type="EMBL" id="JAVRRJ010000002">
    <property type="protein sequence ID" value="KAK5087937.1"/>
    <property type="molecule type" value="Genomic_DNA"/>
</dbReference>
<comment type="caution">
    <text evidence="3">The sequence shown here is derived from an EMBL/GenBank/DDBJ whole genome shotgun (WGS) entry which is preliminary data.</text>
</comment>
<dbReference type="GO" id="GO:0005886">
    <property type="term" value="C:plasma membrane"/>
    <property type="evidence" value="ECO:0007669"/>
    <property type="project" value="TreeGrafter"/>
</dbReference>
<evidence type="ECO:0000256" key="2">
    <source>
        <dbReference type="SAM" id="MobiDB-lite"/>
    </source>
</evidence>
<evidence type="ECO:0000313" key="4">
    <source>
        <dbReference type="Proteomes" id="UP001309876"/>
    </source>
</evidence>
<evidence type="ECO:0000313" key="3">
    <source>
        <dbReference type="EMBL" id="KAK5087937.1"/>
    </source>
</evidence>
<dbReference type="InterPro" id="IPR005552">
    <property type="entry name" value="Scramblase"/>
</dbReference>
<dbReference type="Proteomes" id="UP001309876">
    <property type="component" value="Unassembled WGS sequence"/>
</dbReference>
<dbReference type="GO" id="GO:0017128">
    <property type="term" value="F:phospholipid scramblase activity"/>
    <property type="evidence" value="ECO:0007669"/>
    <property type="project" value="InterPro"/>
</dbReference>